<reference evidence="1 2" key="1">
    <citation type="submission" date="2018-02" db="EMBL/GenBank/DDBJ databases">
        <title>FDA/CDC Antimicrobial Resistant Isolate Bank Genome Sequencing.</title>
        <authorList>
            <person name="Benahmed F.H."/>
            <person name="Lutgring J.D."/>
            <person name="Yoo B."/>
            <person name="Machado M."/>
            <person name="Brown A."/>
            <person name="McAllister G."/>
            <person name="Perry A."/>
            <person name="Halpin A.L."/>
            <person name="Vavikolanu K."/>
            <person name="Ott S."/>
            <person name="Zhao X."/>
            <person name="Tallon L.J."/>
            <person name="Sadzewicz L."/>
            <person name="Aluvathingal J."/>
            <person name="Nadendla S."/>
            <person name="Voskania-kordi A."/>
            <person name="Simonyan V."/>
            <person name="Patel J."/>
            <person name="Shawar R.M."/>
        </authorList>
    </citation>
    <scope>NUCLEOTIDE SEQUENCE [LARGE SCALE GENOMIC DNA]</scope>
    <source>
        <strain evidence="1 2">AR_0356</strain>
    </source>
</reference>
<accession>A0A2R3IWZ9</accession>
<proteinExistence type="predicted"/>
<evidence type="ECO:0000313" key="2">
    <source>
        <dbReference type="Proteomes" id="UP000238390"/>
    </source>
</evidence>
<dbReference type="EMBL" id="CP027169">
    <property type="protein sequence ID" value="AVK06420.1"/>
    <property type="molecule type" value="Genomic_DNA"/>
</dbReference>
<dbReference type="AlphaFoldDB" id="A0A2R3IWZ9"/>
<keyword evidence="2" id="KW-1185">Reference proteome</keyword>
<evidence type="ECO:0000313" key="1">
    <source>
        <dbReference type="EMBL" id="AVK06420.1"/>
    </source>
</evidence>
<dbReference type="RefSeq" id="WP_058129118.1">
    <property type="nucleotide sequence ID" value="NZ_CP027169.1"/>
</dbReference>
<protein>
    <submittedName>
        <fullName evidence="1">Uncharacterized protein</fullName>
    </submittedName>
</protein>
<name>A0A2R3IWZ9_9PSED</name>
<gene>
    <name evidence="1" type="ORF">CSB93_5809</name>
</gene>
<sequence>MAERTVPLLAVLLPAPPCANPWFLESRLDRDGLRVSLQDRATLRTWRVEFVEVEGVRQLDAGDLLEFWPACAAAQGWLYRIEQGGWLDQECRRAGFVARETKAIEEYFINAGDRCLNVLSWSPPKVSASN</sequence>
<dbReference type="Proteomes" id="UP000238390">
    <property type="component" value="Chromosome"/>
</dbReference>
<organism evidence="1 2">
    <name type="scientific">Pseudomonas paraeruginosa</name>
    <dbReference type="NCBI Taxonomy" id="2994495"/>
    <lineage>
        <taxon>Bacteria</taxon>
        <taxon>Pseudomonadati</taxon>
        <taxon>Pseudomonadota</taxon>
        <taxon>Gammaproteobacteria</taxon>
        <taxon>Pseudomonadales</taxon>
        <taxon>Pseudomonadaceae</taxon>
        <taxon>Pseudomonas</taxon>
    </lineage>
</organism>